<dbReference type="Gene3D" id="2.170.300.10">
    <property type="entry name" value="Tie2 ligand-binding domain superfamily"/>
    <property type="match status" value="1"/>
</dbReference>
<feature type="non-terminal residue" evidence="3">
    <location>
        <position position="207"/>
    </location>
</feature>
<feature type="signal peptide" evidence="2">
    <location>
        <begin position="1"/>
        <end position="25"/>
    </location>
</feature>
<comment type="caution">
    <text evidence="3">The sequence shown here is derived from an EMBL/GenBank/DDBJ whole genome shotgun (WGS) entry which is preliminary data.</text>
</comment>
<sequence>MGGRAAASPLIQLLIFCILASCGLTADVCRDGVKQLTNTNGTQVSDECCDGFLRDRVKGVCSPCPLGWTGRVCDQPCSKGFFGPACQHPCEDCAACDRFSGKCEEYDWSKAWADGRLFASIVTILLICLAVAILSMAIAYTMFYRRRRSQSSREERTRITSDLNQPVTGIPRVCLGCRCALFHPSSKQHNNSFVIKIYMCHNACDTP</sequence>
<keyword evidence="1" id="KW-0812">Transmembrane</keyword>
<keyword evidence="4" id="KW-1185">Reference proteome</keyword>
<reference evidence="3" key="1">
    <citation type="submission" date="2023-06" db="EMBL/GenBank/DDBJ databases">
        <authorList>
            <person name="Delattre M."/>
        </authorList>
    </citation>
    <scope>NUCLEOTIDE SEQUENCE</scope>
    <source>
        <strain evidence="3">AF72</strain>
    </source>
</reference>
<accession>A0AA36G121</accession>
<keyword evidence="1" id="KW-1133">Transmembrane helix</keyword>
<name>A0AA36G121_9BILA</name>
<gene>
    <name evidence="3" type="ORF">MSPICULIGERA_LOCUS10357</name>
</gene>
<dbReference type="AlphaFoldDB" id="A0AA36G121"/>
<evidence type="ECO:0000256" key="2">
    <source>
        <dbReference type="SAM" id="SignalP"/>
    </source>
</evidence>
<evidence type="ECO:0000313" key="3">
    <source>
        <dbReference type="EMBL" id="CAJ0571960.1"/>
    </source>
</evidence>
<keyword evidence="2" id="KW-0732">Signal</keyword>
<proteinExistence type="predicted"/>
<protein>
    <submittedName>
        <fullName evidence="3">Uncharacterized protein</fullName>
    </submittedName>
</protein>
<dbReference type="PROSITE" id="PS51257">
    <property type="entry name" value="PROKAR_LIPOPROTEIN"/>
    <property type="match status" value="1"/>
</dbReference>
<evidence type="ECO:0000313" key="4">
    <source>
        <dbReference type="Proteomes" id="UP001177023"/>
    </source>
</evidence>
<dbReference type="EMBL" id="CATQJA010002587">
    <property type="protein sequence ID" value="CAJ0571960.1"/>
    <property type="molecule type" value="Genomic_DNA"/>
</dbReference>
<keyword evidence="1" id="KW-0472">Membrane</keyword>
<feature type="transmembrane region" description="Helical" evidence="1">
    <location>
        <begin position="117"/>
        <end position="143"/>
    </location>
</feature>
<evidence type="ECO:0000256" key="1">
    <source>
        <dbReference type="SAM" id="Phobius"/>
    </source>
</evidence>
<organism evidence="3 4">
    <name type="scientific">Mesorhabditis spiculigera</name>
    <dbReference type="NCBI Taxonomy" id="96644"/>
    <lineage>
        <taxon>Eukaryota</taxon>
        <taxon>Metazoa</taxon>
        <taxon>Ecdysozoa</taxon>
        <taxon>Nematoda</taxon>
        <taxon>Chromadorea</taxon>
        <taxon>Rhabditida</taxon>
        <taxon>Rhabditina</taxon>
        <taxon>Rhabditomorpha</taxon>
        <taxon>Rhabditoidea</taxon>
        <taxon>Rhabditidae</taxon>
        <taxon>Mesorhabditinae</taxon>
        <taxon>Mesorhabditis</taxon>
    </lineage>
</organism>
<feature type="chain" id="PRO_5041339358" evidence="2">
    <location>
        <begin position="26"/>
        <end position="207"/>
    </location>
</feature>
<dbReference type="Proteomes" id="UP001177023">
    <property type="component" value="Unassembled WGS sequence"/>
</dbReference>